<comment type="caution">
    <text evidence="2">The sequence shown here is derived from an EMBL/GenBank/DDBJ whole genome shotgun (WGS) entry which is preliminary data.</text>
</comment>
<dbReference type="SUPFAM" id="SSF101898">
    <property type="entry name" value="NHL repeat"/>
    <property type="match status" value="1"/>
</dbReference>
<reference evidence="2 3" key="1">
    <citation type="submission" date="2020-06" db="EMBL/GenBank/DDBJ databases">
        <title>Rhizobium sp.nov. isolated from the tomato plant.</title>
        <authorList>
            <person name="Thin K.K."/>
            <person name="Zhang X."/>
            <person name="He S."/>
        </authorList>
    </citation>
    <scope>NUCLEOTIDE SEQUENCE [LARGE SCALE GENOMIC DNA]</scope>
    <source>
        <strain evidence="2 3">DBTS2</strain>
    </source>
</reference>
<keyword evidence="1" id="KW-0732">Signal</keyword>
<feature type="signal peptide" evidence="1">
    <location>
        <begin position="1"/>
        <end position="26"/>
    </location>
</feature>
<feature type="chain" id="PRO_5045500774" evidence="1">
    <location>
        <begin position="27"/>
        <end position="398"/>
    </location>
</feature>
<evidence type="ECO:0000313" key="2">
    <source>
        <dbReference type="EMBL" id="NVP57857.1"/>
    </source>
</evidence>
<sequence>MLRILLATSIFSTSLFSLLLPQSAAASDVQSGELCLIPVEDGQPTQQDIGETWRMVSRFLAFDGISRPIVYAMNRGGVWTIDESNRFIRFGGEFPRNLVHDSYAADPSTGNVIGINSSEGVFMIRAGGTQFTPLYAADDGPLQAPHAVTYVPRLGGFVVSDRTGIYLLDSQLRLTDLPLDAVGRPGKVFDLPEFSALILNPREKVFLRDDSGHTVLLATLEEWDYVVKVGRSRDGKIHIKTYWNEFTVSPPGKDASGRFSPVEDAHIVRQRPAPTKVPKLHPGPEIGENRFAWRSSGLWRQHEEASIPFELPFDAAHVELTDVQEYPPDQNLVLFSSAGIFTLEPQGAWKLIPRSKELTGRVTSQGAMPNSRGLLVSSTEGLYLLAPATKSNAGSCLQ</sequence>
<dbReference type="Proteomes" id="UP000659172">
    <property type="component" value="Unassembled WGS sequence"/>
</dbReference>
<proteinExistence type="predicted"/>
<name>A0ABX2QLT2_9HYPH</name>
<dbReference type="EMBL" id="JABXYK010000017">
    <property type="protein sequence ID" value="NVP57857.1"/>
    <property type="molecule type" value="Genomic_DNA"/>
</dbReference>
<protein>
    <submittedName>
        <fullName evidence="2">Uncharacterized protein</fullName>
    </submittedName>
</protein>
<keyword evidence="3" id="KW-1185">Reference proteome</keyword>
<dbReference type="RefSeq" id="WP_176951781.1">
    <property type="nucleotide sequence ID" value="NZ_JABXYK010000017.1"/>
</dbReference>
<gene>
    <name evidence="2" type="ORF">HV823_21655</name>
</gene>
<evidence type="ECO:0000256" key="1">
    <source>
        <dbReference type="SAM" id="SignalP"/>
    </source>
</evidence>
<organism evidence="2 3">
    <name type="scientific">Mycoplana rhizolycopersici</name>
    <dbReference type="NCBI Taxonomy" id="2746702"/>
    <lineage>
        <taxon>Bacteria</taxon>
        <taxon>Pseudomonadati</taxon>
        <taxon>Pseudomonadota</taxon>
        <taxon>Alphaproteobacteria</taxon>
        <taxon>Hyphomicrobiales</taxon>
        <taxon>Rhizobiaceae</taxon>
        <taxon>Mycoplana</taxon>
    </lineage>
</organism>
<evidence type="ECO:0000313" key="3">
    <source>
        <dbReference type="Proteomes" id="UP000659172"/>
    </source>
</evidence>
<accession>A0ABX2QLT2</accession>